<dbReference type="EMBL" id="GBRH01162301">
    <property type="protein sequence ID" value="JAE35595.1"/>
    <property type="molecule type" value="Transcribed_RNA"/>
</dbReference>
<protein>
    <submittedName>
        <fullName evidence="1">Uncharacterized protein</fullName>
    </submittedName>
</protein>
<evidence type="ECO:0000313" key="1">
    <source>
        <dbReference type="EMBL" id="JAE35595.1"/>
    </source>
</evidence>
<dbReference type="AlphaFoldDB" id="A0A0A9HEN9"/>
<accession>A0A0A9HEN9</accession>
<proteinExistence type="predicted"/>
<sequence>MPEHDAGLLRSFCSNVSAEFLVDIRIILGVVELSVNVHSMVQEQRVVLGNLLAFLSGFDLADDG</sequence>
<reference evidence="1" key="2">
    <citation type="journal article" date="2015" name="Data Brief">
        <title>Shoot transcriptome of the giant reed, Arundo donax.</title>
        <authorList>
            <person name="Barrero R.A."/>
            <person name="Guerrero F.D."/>
            <person name="Moolhuijzen P."/>
            <person name="Goolsby J.A."/>
            <person name="Tidwell J."/>
            <person name="Bellgard S.E."/>
            <person name="Bellgard M.I."/>
        </authorList>
    </citation>
    <scope>NUCLEOTIDE SEQUENCE</scope>
    <source>
        <tissue evidence="1">Shoot tissue taken approximately 20 cm above the soil surface</tissue>
    </source>
</reference>
<reference evidence="1" key="1">
    <citation type="submission" date="2014-09" db="EMBL/GenBank/DDBJ databases">
        <authorList>
            <person name="Magalhaes I.L.F."/>
            <person name="Oliveira U."/>
            <person name="Santos F.R."/>
            <person name="Vidigal T.H.D.A."/>
            <person name="Brescovit A.D."/>
            <person name="Santos A.J."/>
        </authorList>
    </citation>
    <scope>NUCLEOTIDE SEQUENCE</scope>
    <source>
        <tissue evidence="1">Shoot tissue taken approximately 20 cm above the soil surface</tissue>
    </source>
</reference>
<organism evidence="1">
    <name type="scientific">Arundo donax</name>
    <name type="common">Giant reed</name>
    <name type="synonym">Donax arundinaceus</name>
    <dbReference type="NCBI Taxonomy" id="35708"/>
    <lineage>
        <taxon>Eukaryota</taxon>
        <taxon>Viridiplantae</taxon>
        <taxon>Streptophyta</taxon>
        <taxon>Embryophyta</taxon>
        <taxon>Tracheophyta</taxon>
        <taxon>Spermatophyta</taxon>
        <taxon>Magnoliopsida</taxon>
        <taxon>Liliopsida</taxon>
        <taxon>Poales</taxon>
        <taxon>Poaceae</taxon>
        <taxon>PACMAD clade</taxon>
        <taxon>Arundinoideae</taxon>
        <taxon>Arundineae</taxon>
        <taxon>Arundo</taxon>
    </lineage>
</organism>
<name>A0A0A9HEN9_ARUDO</name>